<name>A0A428WB98_AMYBA</name>
<comment type="caution">
    <text evidence="6">The sequence shown here is derived from an EMBL/GenBank/DDBJ whole genome shotgun (WGS) entry which is preliminary data.</text>
</comment>
<organism evidence="6 7">
    <name type="scientific">Amycolatopsis balhimycina DSM 5908</name>
    <dbReference type="NCBI Taxonomy" id="1081091"/>
    <lineage>
        <taxon>Bacteria</taxon>
        <taxon>Bacillati</taxon>
        <taxon>Actinomycetota</taxon>
        <taxon>Actinomycetes</taxon>
        <taxon>Pseudonocardiales</taxon>
        <taxon>Pseudonocardiaceae</taxon>
        <taxon>Amycolatopsis</taxon>
    </lineage>
</organism>
<reference evidence="6 7" key="1">
    <citation type="submission" date="2018-05" db="EMBL/GenBank/DDBJ databases">
        <title>Evolution of GPA BGCs.</title>
        <authorList>
            <person name="Waglechner N."/>
            <person name="Wright G.D."/>
        </authorList>
    </citation>
    <scope>NUCLEOTIDE SEQUENCE [LARGE SCALE GENOMIC DNA]</scope>
    <source>
        <strain evidence="6 7">DSM 5908</strain>
    </source>
</reference>
<evidence type="ECO:0000313" key="6">
    <source>
        <dbReference type="EMBL" id="RSM40395.1"/>
    </source>
</evidence>
<accession>A0A428WB98</accession>
<dbReference type="PANTHER" id="PTHR42923:SF3">
    <property type="entry name" value="PROTOPORPHYRINOGEN OXIDASE"/>
    <property type="match status" value="1"/>
</dbReference>
<evidence type="ECO:0000313" key="7">
    <source>
        <dbReference type="Proteomes" id="UP000286716"/>
    </source>
</evidence>
<feature type="region of interest" description="Disordered" evidence="4">
    <location>
        <begin position="435"/>
        <end position="459"/>
    </location>
</feature>
<protein>
    <recommendedName>
        <fullName evidence="5">Amine oxidase domain-containing protein</fullName>
    </recommendedName>
</protein>
<dbReference type="Gene3D" id="3.50.50.60">
    <property type="entry name" value="FAD/NAD(P)-binding domain"/>
    <property type="match status" value="1"/>
</dbReference>
<dbReference type="InterPro" id="IPR036188">
    <property type="entry name" value="FAD/NAD-bd_sf"/>
</dbReference>
<dbReference type="AlphaFoldDB" id="A0A428WB98"/>
<proteinExistence type="predicted"/>
<evidence type="ECO:0000256" key="1">
    <source>
        <dbReference type="ARBA" id="ARBA00001974"/>
    </source>
</evidence>
<dbReference type="OrthoDB" id="9767561at2"/>
<gene>
    <name evidence="6" type="ORF">DMA12_27365</name>
</gene>
<feature type="binding site" evidence="3">
    <location>
        <position position="242"/>
    </location>
    <ligand>
        <name>FAD</name>
        <dbReference type="ChEBI" id="CHEBI:57692"/>
    </ligand>
</feature>
<dbReference type="Proteomes" id="UP000286716">
    <property type="component" value="Unassembled WGS sequence"/>
</dbReference>
<dbReference type="Gene3D" id="3.90.660.20">
    <property type="entry name" value="Protoporphyrinogen oxidase, mitochondrial, domain 2"/>
    <property type="match status" value="1"/>
</dbReference>
<dbReference type="PRINTS" id="PR00757">
    <property type="entry name" value="AMINEOXDASEF"/>
</dbReference>
<dbReference type="InterPro" id="IPR002937">
    <property type="entry name" value="Amino_oxidase"/>
</dbReference>
<feature type="compositionally biased region" description="Low complexity" evidence="4">
    <location>
        <begin position="440"/>
        <end position="451"/>
    </location>
</feature>
<evidence type="ECO:0000256" key="4">
    <source>
        <dbReference type="SAM" id="MobiDB-lite"/>
    </source>
</evidence>
<dbReference type="EMBL" id="QHHU01000040">
    <property type="protein sequence ID" value="RSM40395.1"/>
    <property type="molecule type" value="Genomic_DNA"/>
</dbReference>
<keyword evidence="2" id="KW-0560">Oxidoreductase</keyword>
<evidence type="ECO:0000259" key="5">
    <source>
        <dbReference type="Pfam" id="PF01593"/>
    </source>
</evidence>
<comment type="cofactor">
    <cofactor evidence="1">
        <name>FAD</name>
        <dbReference type="ChEBI" id="CHEBI:57692"/>
    </cofactor>
</comment>
<sequence>MDRQVSKISGRSIMNKPEPDVMVVGGGIAGLAAAFRLQQQGRTVTVFEAADTVGGMMRSTRRDGFVLNRAATLLPAGHAAVIRLCADAGLSNPFRPLPLSIGIPRDGRLRSLGGEGLGAVMEGVRTDLLSSRSKLLLGRLLVDMRRWKRQLGHDDYEAAARLDTETVPTYARRRLHQEIYDYLIDPLLRGVYLEDPAKMSVVDLFVTLGKFTQGGPMRYPTGIDFLARHLASLLDVRTGATVQEVRRTEAGVRARWHDAGGDHTVETRGCVLAVNGPAVLDIYPDLPDGQRKLIESIPYAGILKGIFALRRAPANLPGLIAVPSKAGLGLGIVTYDSRSMPESVPAGKAVVSGHWVDSYLKAAAERPDDEMLAEMLRHMDAVVPGFSGEVEFAQLERWDTAANSRSVGFYRTVAELRRLMDPDDIVHLAGDYLGNPSTNGSAESGERAAAALGKRLRHP</sequence>
<dbReference type="InterPro" id="IPR050464">
    <property type="entry name" value="Zeta_carotene_desat/Oxidored"/>
</dbReference>
<dbReference type="Gene3D" id="1.10.3110.10">
    <property type="entry name" value="protoporphyrinogen ix oxidase, domain 3"/>
    <property type="match status" value="1"/>
</dbReference>
<evidence type="ECO:0000256" key="2">
    <source>
        <dbReference type="ARBA" id="ARBA00023002"/>
    </source>
</evidence>
<feature type="binding site" evidence="3">
    <location>
        <begin position="48"/>
        <end position="49"/>
    </location>
    <ligand>
        <name>FAD</name>
        <dbReference type="ChEBI" id="CHEBI:57692"/>
    </ligand>
</feature>
<dbReference type="InterPro" id="IPR001613">
    <property type="entry name" value="Flavin_amine_oxidase"/>
</dbReference>
<feature type="domain" description="Amine oxidase" evidence="5">
    <location>
        <begin position="28"/>
        <end position="452"/>
    </location>
</feature>
<keyword evidence="7" id="KW-1185">Reference proteome</keyword>
<dbReference type="SUPFAM" id="SSF51905">
    <property type="entry name" value="FAD/NAD(P)-binding domain"/>
    <property type="match status" value="1"/>
</dbReference>
<dbReference type="GO" id="GO:0016491">
    <property type="term" value="F:oxidoreductase activity"/>
    <property type="evidence" value="ECO:0007669"/>
    <property type="project" value="UniProtKB-KW"/>
</dbReference>
<evidence type="ECO:0000256" key="3">
    <source>
        <dbReference type="PIRSR" id="PIRSR601613-1"/>
    </source>
</evidence>
<dbReference type="Pfam" id="PF01593">
    <property type="entry name" value="Amino_oxidase"/>
    <property type="match status" value="1"/>
</dbReference>
<dbReference type="PANTHER" id="PTHR42923">
    <property type="entry name" value="PROTOPORPHYRINOGEN OXIDASE"/>
    <property type="match status" value="1"/>
</dbReference>